<accession>I5ARI8</accession>
<comment type="similarity">
    <text evidence="2">Belongs to the nitroreductase family.</text>
</comment>
<keyword evidence="4" id="KW-0288">FMN</keyword>
<sequence length="256" mass="29420">MNLYEAIFVRKTVRHFTTDEVSGEIRDKIRSFYSELPGMSDAYRTKIELVDNRVRGTLLYHPGPVKCPYYIAFYTADQPRSHMNAGCLMQQVALYLCTLGLGTCMFAGIGQHGPAQEKDGLSLAGVLAFGYAKGQVTRQRYEARRLPLEKLCVIKEKPSPDYMKLLEAARLAPSVLNTQPWRFVVNGNRIHFFTKKHDAEKLERHRNEELNFGMMFANFLVAAEELWIDADLIRLENISQKNFPHNRYILSALLQR</sequence>
<dbReference type="eggNOG" id="COG0778">
    <property type="taxonomic scope" value="Bacteria"/>
</dbReference>
<dbReference type="Gene3D" id="3.40.109.10">
    <property type="entry name" value="NADH Oxidase"/>
    <property type="match status" value="1"/>
</dbReference>
<dbReference type="OrthoDB" id="9814075at2"/>
<dbReference type="InterPro" id="IPR029478">
    <property type="entry name" value="TM1586_NiRdase"/>
</dbReference>
<evidence type="ECO:0000256" key="5">
    <source>
        <dbReference type="ARBA" id="ARBA00023002"/>
    </source>
</evidence>
<keyword evidence="3" id="KW-0285">Flavoprotein</keyword>
<reference evidence="7 8" key="1">
    <citation type="submission" date="2010-08" db="EMBL/GenBank/DDBJ databases">
        <authorList>
            <consortium name="US DOE Joint Genome Institute (JGI-PGF)"/>
            <person name="Lucas S."/>
            <person name="Copeland A."/>
            <person name="Lapidus A."/>
            <person name="Cheng J.-F."/>
            <person name="Bruce D."/>
            <person name="Goodwin L."/>
            <person name="Pitluck S."/>
            <person name="Land M.L."/>
            <person name="Hauser L."/>
            <person name="Chang Y.-J."/>
            <person name="Anderson I.J."/>
            <person name="Johnson E."/>
            <person name="Mulhopadhyay B."/>
            <person name="Kyrpides N."/>
            <person name="Woyke T.J."/>
        </authorList>
    </citation>
    <scope>NUCLEOTIDE SEQUENCE [LARGE SCALE GENOMIC DNA]</scope>
    <source>
        <strain evidence="7 8">6</strain>
    </source>
</reference>
<evidence type="ECO:0000256" key="1">
    <source>
        <dbReference type="ARBA" id="ARBA00001917"/>
    </source>
</evidence>
<dbReference type="SUPFAM" id="SSF55469">
    <property type="entry name" value="FMN-dependent nitroreductase-like"/>
    <property type="match status" value="1"/>
</dbReference>
<organism evidence="7 8">
    <name type="scientific">Eubacterium cellulosolvens (strain ATCC 43171 / JCM 9499 / 6)</name>
    <name type="common">Cillobacterium cellulosolvens</name>
    <dbReference type="NCBI Taxonomy" id="633697"/>
    <lineage>
        <taxon>Bacteria</taxon>
        <taxon>Bacillati</taxon>
        <taxon>Bacillota</taxon>
        <taxon>Clostridia</taxon>
        <taxon>Eubacteriales</taxon>
        <taxon>Eubacteriaceae</taxon>
        <taxon>Eubacterium</taxon>
    </lineage>
</organism>
<dbReference type="STRING" id="633697.EubceDRAFT1_0570"/>
<evidence type="ECO:0000259" key="6">
    <source>
        <dbReference type="Pfam" id="PF14512"/>
    </source>
</evidence>
<dbReference type="Pfam" id="PF14512">
    <property type="entry name" value="TM1586_NiRdase"/>
    <property type="match status" value="1"/>
</dbReference>
<keyword evidence="5" id="KW-0560">Oxidoreductase</keyword>
<keyword evidence="8" id="KW-1185">Reference proteome</keyword>
<reference evidence="7 8" key="2">
    <citation type="submission" date="2012-02" db="EMBL/GenBank/DDBJ databases">
        <title>Improved High-Quality Draft sequence of Eubacterium cellulosolvens 6.</title>
        <authorList>
            <consortium name="US DOE Joint Genome Institute"/>
            <person name="Lucas S."/>
            <person name="Han J."/>
            <person name="Lapidus A."/>
            <person name="Cheng J.-F."/>
            <person name="Goodwin L."/>
            <person name="Pitluck S."/>
            <person name="Peters L."/>
            <person name="Mikhailova N."/>
            <person name="Gu W."/>
            <person name="Detter J.C."/>
            <person name="Han C."/>
            <person name="Tapia R."/>
            <person name="Land M."/>
            <person name="Hauser L."/>
            <person name="Kyrpides N."/>
            <person name="Ivanova N."/>
            <person name="Pagani I."/>
            <person name="Johnson E."/>
            <person name="Mukhopadhyay B."/>
            <person name="Anderson I."/>
            <person name="Woyke T."/>
        </authorList>
    </citation>
    <scope>NUCLEOTIDE SEQUENCE [LARGE SCALE GENOMIC DNA]</scope>
    <source>
        <strain evidence="7 8">6</strain>
    </source>
</reference>
<evidence type="ECO:0000256" key="4">
    <source>
        <dbReference type="ARBA" id="ARBA00022643"/>
    </source>
</evidence>
<dbReference type="InterPro" id="IPR000415">
    <property type="entry name" value="Nitroreductase-like"/>
</dbReference>
<dbReference type="EMBL" id="CM001487">
    <property type="protein sequence ID" value="EIM56411.1"/>
    <property type="molecule type" value="Genomic_DNA"/>
</dbReference>
<dbReference type="CDD" id="cd02062">
    <property type="entry name" value="Nitro_FMN_reductase"/>
    <property type="match status" value="1"/>
</dbReference>
<dbReference type="GO" id="GO:0016491">
    <property type="term" value="F:oxidoreductase activity"/>
    <property type="evidence" value="ECO:0007669"/>
    <property type="project" value="UniProtKB-KW"/>
</dbReference>
<evidence type="ECO:0000256" key="3">
    <source>
        <dbReference type="ARBA" id="ARBA00022630"/>
    </source>
</evidence>
<protein>
    <submittedName>
        <fullName evidence="7">Nitroreductase</fullName>
    </submittedName>
</protein>
<dbReference type="AlphaFoldDB" id="I5ARI8"/>
<evidence type="ECO:0000313" key="8">
    <source>
        <dbReference type="Proteomes" id="UP000005753"/>
    </source>
</evidence>
<gene>
    <name evidence="7" type="ORF">EubceDRAFT1_0570</name>
</gene>
<evidence type="ECO:0000256" key="2">
    <source>
        <dbReference type="ARBA" id="ARBA00007118"/>
    </source>
</evidence>
<name>I5ARI8_EUBC6</name>
<dbReference type="PANTHER" id="PTHR43673">
    <property type="entry name" value="NAD(P)H NITROREDUCTASE YDGI-RELATED"/>
    <property type="match status" value="1"/>
</dbReference>
<evidence type="ECO:0000313" key="7">
    <source>
        <dbReference type="EMBL" id="EIM56411.1"/>
    </source>
</evidence>
<feature type="domain" description="Putative nitroreductase TM1586" evidence="6">
    <location>
        <begin position="2"/>
        <end position="196"/>
    </location>
</feature>
<dbReference type="Proteomes" id="UP000005753">
    <property type="component" value="Chromosome"/>
</dbReference>
<comment type="cofactor">
    <cofactor evidence="1">
        <name>FMN</name>
        <dbReference type="ChEBI" id="CHEBI:58210"/>
    </cofactor>
</comment>
<dbReference type="PANTHER" id="PTHR43673:SF2">
    <property type="entry name" value="NITROREDUCTASE"/>
    <property type="match status" value="1"/>
</dbReference>
<proteinExistence type="inferred from homology"/>
<dbReference type="Gene3D" id="3.40.109.30">
    <property type="entry name" value="putative nitroreductase (tm1586), domain 2"/>
    <property type="match status" value="1"/>
</dbReference>
<dbReference type="HOGENOM" id="CLU_070562_1_0_9"/>